<comment type="caution">
    <text evidence="1">The sequence shown here is derived from an EMBL/GenBank/DDBJ whole genome shotgun (WGS) entry which is preliminary data.</text>
</comment>
<dbReference type="EMBL" id="WXEY01000002">
    <property type="protein sequence ID" value="MZP28524.1"/>
    <property type="molecule type" value="Genomic_DNA"/>
</dbReference>
<dbReference type="OrthoDB" id="2381281at2"/>
<sequence>MSLRFKQGPEVNGSMGLLISILVRYPEVGTVNYDPARRVLKFTFLLQRESSKDKLPAIAQGVKTALEVFHELEGLSPSVTSVEPRLGDGLASLEVYRDVESLSLNEIALLIDLLNQQAGQVILSEDEGEALQEEERLWQEELISHMLDSLKSGGYDQQVYAFREEGRVMVYNK</sequence>
<dbReference type="Proteomes" id="UP000463470">
    <property type="component" value="Unassembled WGS sequence"/>
</dbReference>
<accession>A0A845L159</accession>
<reference evidence="1 2" key="1">
    <citation type="submission" date="2020-01" db="EMBL/GenBank/DDBJ databases">
        <title>Whole-genome sequence of Heliobacterium undosum DSM 13378.</title>
        <authorList>
            <person name="Kyndt J.A."/>
            <person name="Meyer T.E."/>
        </authorList>
    </citation>
    <scope>NUCLEOTIDE SEQUENCE [LARGE SCALE GENOMIC DNA]</scope>
    <source>
        <strain evidence="1 2">DSM 13378</strain>
    </source>
</reference>
<organism evidence="1 2">
    <name type="scientific">Heliomicrobium undosum</name>
    <dbReference type="NCBI Taxonomy" id="121734"/>
    <lineage>
        <taxon>Bacteria</taxon>
        <taxon>Bacillati</taxon>
        <taxon>Bacillota</taxon>
        <taxon>Clostridia</taxon>
        <taxon>Eubacteriales</taxon>
        <taxon>Heliobacteriaceae</taxon>
        <taxon>Heliomicrobium</taxon>
    </lineage>
</organism>
<evidence type="ECO:0000313" key="1">
    <source>
        <dbReference type="EMBL" id="MZP28524.1"/>
    </source>
</evidence>
<dbReference type="AlphaFoldDB" id="A0A845L159"/>
<name>A0A845L159_9FIRM</name>
<keyword evidence="2" id="KW-1185">Reference proteome</keyword>
<evidence type="ECO:0000313" key="2">
    <source>
        <dbReference type="Proteomes" id="UP000463470"/>
    </source>
</evidence>
<proteinExistence type="predicted"/>
<protein>
    <submittedName>
        <fullName evidence="1">Uncharacterized protein</fullName>
    </submittedName>
</protein>
<gene>
    <name evidence="1" type="ORF">GTO91_02140</name>
</gene>
<dbReference type="RefSeq" id="WP_161254209.1">
    <property type="nucleotide sequence ID" value="NZ_WXEY01000002.1"/>
</dbReference>